<organism evidence="2 3">
    <name type="scientific">Rhododendron griersonianum</name>
    <dbReference type="NCBI Taxonomy" id="479676"/>
    <lineage>
        <taxon>Eukaryota</taxon>
        <taxon>Viridiplantae</taxon>
        <taxon>Streptophyta</taxon>
        <taxon>Embryophyta</taxon>
        <taxon>Tracheophyta</taxon>
        <taxon>Spermatophyta</taxon>
        <taxon>Magnoliopsida</taxon>
        <taxon>eudicotyledons</taxon>
        <taxon>Gunneridae</taxon>
        <taxon>Pentapetalae</taxon>
        <taxon>asterids</taxon>
        <taxon>Ericales</taxon>
        <taxon>Ericaceae</taxon>
        <taxon>Ericoideae</taxon>
        <taxon>Rhodoreae</taxon>
        <taxon>Rhododendron</taxon>
    </lineage>
</organism>
<comment type="caution">
    <text evidence="2">The sequence shown here is derived from an EMBL/GenBank/DDBJ whole genome shotgun (WGS) entry which is preliminary data.</text>
</comment>
<dbReference type="EMBL" id="JACTNZ010000007">
    <property type="protein sequence ID" value="KAG5542005.1"/>
    <property type="molecule type" value="Genomic_DNA"/>
</dbReference>
<dbReference type="GO" id="GO:0006508">
    <property type="term" value="P:proteolysis"/>
    <property type="evidence" value="ECO:0007669"/>
    <property type="project" value="InterPro"/>
</dbReference>
<gene>
    <name evidence="2" type="ORF">RHGRI_021740</name>
</gene>
<proteinExistence type="inferred from homology"/>
<comment type="similarity">
    <text evidence="1">Belongs to the peptidase S10 family.</text>
</comment>
<sequence length="324" mass="36195">MKPDYQKSHKKGKVGYMVLWLVCEREGGGFKQRRRIEGTNGLSNLDLLLLIQYLNVQAIARVTDFSQSARRQQMHTETQTFGTTKTDLHNGHDSVFRNGHDGRALHVGMHLVNLKDDEGPLNFKAMQKDGSLPELVLNPYSWSKVASIIFVDLPVGTGFSYARTSLASHSTDLQACDQAYQFLSKCTSGINNAHILEPSCGFATPKPYLELFGKRRSLDESNKELLVPDSSPCASSRVNCASQKELGVFNDFSVLAIAGIDGYRLSHSWLNNDSVQEALHIRKAWIRSLNYSIVDDWRPWVVEGQVAGYTRTYSNGMTFATVKA</sequence>
<dbReference type="GO" id="GO:0016747">
    <property type="term" value="F:acyltransferase activity, transferring groups other than amino-acyl groups"/>
    <property type="evidence" value="ECO:0007669"/>
    <property type="project" value="TreeGrafter"/>
</dbReference>
<dbReference type="GO" id="GO:0004185">
    <property type="term" value="F:serine-type carboxypeptidase activity"/>
    <property type="evidence" value="ECO:0007669"/>
    <property type="project" value="InterPro"/>
</dbReference>
<dbReference type="PANTHER" id="PTHR11802:SF29">
    <property type="entry name" value="SERINE CARBOXYPEPTIDASE-LIKE 19"/>
    <property type="match status" value="1"/>
</dbReference>
<evidence type="ECO:0000256" key="1">
    <source>
        <dbReference type="ARBA" id="ARBA00009431"/>
    </source>
</evidence>
<dbReference type="SUPFAM" id="SSF53474">
    <property type="entry name" value="alpha/beta-Hydrolases"/>
    <property type="match status" value="1"/>
</dbReference>
<dbReference type="Gene3D" id="3.40.50.11320">
    <property type="match status" value="1"/>
</dbReference>
<dbReference type="PANTHER" id="PTHR11802">
    <property type="entry name" value="SERINE PROTEASE FAMILY S10 SERINE CARBOXYPEPTIDASE"/>
    <property type="match status" value="1"/>
</dbReference>
<dbReference type="InterPro" id="IPR029058">
    <property type="entry name" value="AB_hydrolase_fold"/>
</dbReference>
<accession>A0AAV6JPM9</accession>
<dbReference type="Proteomes" id="UP000823749">
    <property type="component" value="Chromosome 7"/>
</dbReference>
<keyword evidence="3" id="KW-1185">Reference proteome</keyword>
<evidence type="ECO:0000313" key="2">
    <source>
        <dbReference type="EMBL" id="KAG5542005.1"/>
    </source>
</evidence>
<protein>
    <submittedName>
        <fullName evidence="2">Uncharacterized protein</fullName>
    </submittedName>
</protein>
<reference evidence="2" key="1">
    <citation type="submission" date="2020-08" db="EMBL/GenBank/DDBJ databases">
        <title>Plant Genome Project.</title>
        <authorList>
            <person name="Zhang R.-G."/>
        </authorList>
    </citation>
    <scope>NUCLEOTIDE SEQUENCE</scope>
    <source>
        <strain evidence="2">WSP0</strain>
        <tissue evidence="2">Leaf</tissue>
    </source>
</reference>
<dbReference type="Gene3D" id="3.40.50.1820">
    <property type="entry name" value="alpha/beta hydrolase"/>
    <property type="match status" value="1"/>
</dbReference>
<dbReference type="AlphaFoldDB" id="A0AAV6JPM9"/>
<name>A0AAV6JPM9_9ERIC</name>
<evidence type="ECO:0000313" key="3">
    <source>
        <dbReference type="Proteomes" id="UP000823749"/>
    </source>
</evidence>
<dbReference type="InterPro" id="IPR001563">
    <property type="entry name" value="Peptidase_S10"/>
</dbReference>
<dbReference type="Pfam" id="PF00450">
    <property type="entry name" value="Peptidase_S10"/>
    <property type="match status" value="2"/>
</dbReference>
<dbReference type="GO" id="GO:0019748">
    <property type="term" value="P:secondary metabolic process"/>
    <property type="evidence" value="ECO:0007669"/>
    <property type="project" value="TreeGrafter"/>
</dbReference>
<dbReference type="PRINTS" id="PR00724">
    <property type="entry name" value="CRBOXYPTASEC"/>
</dbReference>